<reference evidence="3 4" key="1">
    <citation type="submission" date="2011-08" db="EMBL/GenBank/DDBJ databases">
        <authorList>
            <person name="Liu Z.J."/>
            <person name="Shi F.L."/>
            <person name="Lu J.Q."/>
            <person name="Li M."/>
            <person name="Wang Z.L."/>
        </authorList>
    </citation>
    <scope>NUCLEOTIDE SEQUENCE [LARGE SCALE GENOMIC DNA]</scope>
    <source>
        <strain evidence="3 4">USNM 41457</strain>
    </source>
</reference>
<dbReference type="Proteomes" id="UP000003163">
    <property type="component" value="Unassembled WGS sequence"/>
</dbReference>
<dbReference type="InterPro" id="IPR034261">
    <property type="entry name" value="CNOT4_RRM"/>
</dbReference>
<evidence type="ECO:0000313" key="4">
    <source>
        <dbReference type="Proteomes" id="UP000003163"/>
    </source>
</evidence>
<dbReference type="GO" id="GO:0016567">
    <property type="term" value="P:protein ubiquitination"/>
    <property type="evidence" value="ECO:0007669"/>
    <property type="project" value="TreeGrafter"/>
</dbReference>
<name>J9D9L0_EDHAE</name>
<sequence length="207" mass="24353">MHRAAQDFINPINVSDNFDKSELSDIRVIQRNLVYVIGIPQKYADENLLRKHEFFGQFGNIKKFVVNKRLSTLDIQESTASAYITFDTNESAELCIKECDESLIDNNKIIRCTFGTTKYCSFFLNNIDCMNTECMYLHKKALIDDSLTKEEMNFNKHKLHKFQIKNKNVMRVGKRSNFKKLIDLLFKYKSDKIYEVPEFVDFKPVEM</sequence>
<dbReference type="PANTHER" id="PTHR12603:SF0">
    <property type="entry name" value="CCR4-NOT TRANSCRIPTION COMPLEX SUBUNIT 4"/>
    <property type="match status" value="1"/>
</dbReference>
<dbReference type="Pfam" id="PF00076">
    <property type="entry name" value="RRM_1"/>
    <property type="match status" value="1"/>
</dbReference>
<dbReference type="GO" id="GO:0030014">
    <property type="term" value="C:CCR4-NOT complex"/>
    <property type="evidence" value="ECO:0007669"/>
    <property type="project" value="InterPro"/>
</dbReference>
<organism evidence="3 4">
    <name type="scientific">Edhazardia aedis (strain USNM 41457)</name>
    <name type="common">Microsporidian parasite</name>
    <dbReference type="NCBI Taxonomy" id="1003232"/>
    <lineage>
        <taxon>Eukaryota</taxon>
        <taxon>Fungi</taxon>
        <taxon>Fungi incertae sedis</taxon>
        <taxon>Microsporidia</taxon>
        <taxon>Edhazardia</taxon>
    </lineage>
</organism>
<gene>
    <name evidence="3" type="ORF">EDEG_01326</name>
</gene>
<dbReference type="OrthoDB" id="1923159at2759"/>
<dbReference type="InParanoid" id="J9D9L0"/>
<comment type="caution">
    <text evidence="3">The sequence shown here is derived from an EMBL/GenBank/DDBJ whole genome shotgun (WGS) entry which is preliminary data.</text>
</comment>
<dbReference type="InterPro" id="IPR039780">
    <property type="entry name" value="Mot2"/>
</dbReference>
<evidence type="ECO:0000256" key="1">
    <source>
        <dbReference type="PROSITE-ProRule" id="PRU00176"/>
    </source>
</evidence>
<dbReference type="SMART" id="SM00361">
    <property type="entry name" value="RRM_1"/>
    <property type="match status" value="1"/>
</dbReference>
<dbReference type="SUPFAM" id="SSF54928">
    <property type="entry name" value="RNA-binding domain, RBD"/>
    <property type="match status" value="1"/>
</dbReference>
<dbReference type="GO" id="GO:0004842">
    <property type="term" value="F:ubiquitin-protein transferase activity"/>
    <property type="evidence" value="ECO:0007669"/>
    <property type="project" value="InterPro"/>
</dbReference>
<reference evidence="4" key="2">
    <citation type="submission" date="2015-07" db="EMBL/GenBank/DDBJ databases">
        <title>Contrasting host-pathogen interactions and genome evolution in two generalist and specialist microsporidian pathogens of mosquitoes.</title>
        <authorList>
            <consortium name="The Broad Institute Genomics Platform"/>
            <consortium name="The Broad Institute Genome Sequencing Center for Infectious Disease"/>
            <person name="Cuomo C.A."/>
            <person name="Sanscrainte N.D."/>
            <person name="Goldberg J.M."/>
            <person name="Heiman D."/>
            <person name="Young S."/>
            <person name="Zeng Q."/>
            <person name="Becnel J.J."/>
            <person name="Birren B.W."/>
        </authorList>
    </citation>
    <scope>NUCLEOTIDE SEQUENCE [LARGE SCALE GENOMIC DNA]</scope>
    <source>
        <strain evidence="4">USNM 41457</strain>
    </source>
</reference>
<dbReference type="PROSITE" id="PS50102">
    <property type="entry name" value="RRM"/>
    <property type="match status" value="1"/>
</dbReference>
<dbReference type="PANTHER" id="PTHR12603">
    <property type="entry name" value="CCR4-NOT TRANSCRIPTION COMPLEX RELATED"/>
    <property type="match status" value="1"/>
</dbReference>
<evidence type="ECO:0000259" key="2">
    <source>
        <dbReference type="PROSITE" id="PS50102"/>
    </source>
</evidence>
<dbReference type="AlphaFoldDB" id="J9D9L0"/>
<dbReference type="OMA" id="YIICIPQ"/>
<keyword evidence="1" id="KW-0694">RNA-binding</keyword>
<dbReference type="STRING" id="1003232.J9D9L0"/>
<dbReference type="HOGENOM" id="CLU_119160_0_0_1"/>
<dbReference type="InterPro" id="IPR012677">
    <property type="entry name" value="Nucleotide-bd_a/b_plait_sf"/>
</dbReference>
<dbReference type="EMBL" id="AFBI03000018">
    <property type="protein sequence ID" value="EJW04456.1"/>
    <property type="molecule type" value="Genomic_DNA"/>
</dbReference>
<feature type="domain" description="RRM" evidence="2">
    <location>
        <begin position="32"/>
        <end position="117"/>
    </location>
</feature>
<evidence type="ECO:0000313" key="3">
    <source>
        <dbReference type="EMBL" id="EJW04456.1"/>
    </source>
</evidence>
<keyword evidence="4" id="KW-1185">Reference proteome</keyword>
<dbReference type="InterPro" id="IPR000504">
    <property type="entry name" value="RRM_dom"/>
</dbReference>
<dbReference type="CDD" id="cd12438">
    <property type="entry name" value="RRM_CNOT4"/>
    <property type="match status" value="1"/>
</dbReference>
<dbReference type="Gene3D" id="3.30.70.330">
    <property type="match status" value="1"/>
</dbReference>
<dbReference type="SMART" id="SM00360">
    <property type="entry name" value="RRM"/>
    <property type="match status" value="1"/>
</dbReference>
<dbReference type="InterPro" id="IPR035979">
    <property type="entry name" value="RBD_domain_sf"/>
</dbReference>
<dbReference type="VEuPathDB" id="MicrosporidiaDB:EDEG_01326"/>
<dbReference type="InterPro" id="IPR003954">
    <property type="entry name" value="RRM_euk-type"/>
</dbReference>
<dbReference type="GO" id="GO:0003723">
    <property type="term" value="F:RNA binding"/>
    <property type="evidence" value="ECO:0007669"/>
    <property type="project" value="UniProtKB-UniRule"/>
</dbReference>
<protein>
    <recommendedName>
        <fullName evidence="2">RRM domain-containing protein</fullName>
    </recommendedName>
</protein>
<accession>J9D9L0</accession>
<proteinExistence type="predicted"/>